<dbReference type="PANTHER" id="PTHR34599:SF1">
    <property type="entry name" value="PHOSPHATIDIC ACID PHOSPHATASE TYPE 2_HALOPEROXIDASE DOMAIN-CONTAINING PROTEIN"/>
    <property type="match status" value="1"/>
</dbReference>
<name>A0A5J5I4Y1_9BACI</name>
<proteinExistence type="predicted"/>
<dbReference type="GO" id="GO:0004601">
    <property type="term" value="F:peroxidase activity"/>
    <property type="evidence" value="ECO:0007669"/>
    <property type="project" value="UniProtKB-KW"/>
</dbReference>
<protein>
    <submittedName>
        <fullName evidence="2">Vanadium-dependent haloperoxidase</fullName>
    </submittedName>
</protein>
<keyword evidence="2" id="KW-0575">Peroxidase</keyword>
<dbReference type="Gene3D" id="1.10.606.20">
    <property type="match status" value="1"/>
</dbReference>
<comment type="caution">
    <text evidence="2">The sequence shown here is derived from an EMBL/GenBank/DDBJ whole genome shotgun (WGS) entry which is preliminary data.</text>
</comment>
<dbReference type="EMBL" id="VYKL01000010">
    <property type="protein sequence ID" value="KAA9028644.1"/>
    <property type="molecule type" value="Genomic_DNA"/>
</dbReference>
<dbReference type="InterPro" id="IPR036938">
    <property type="entry name" value="PAP2/HPO_sf"/>
</dbReference>
<dbReference type="OrthoDB" id="7793240at2"/>
<dbReference type="Pfam" id="PF01569">
    <property type="entry name" value="PAP2"/>
    <property type="match status" value="1"/>
</dbReference>
<sequence>MVFIHRSGNHVFLDPFQRKISWDLRHPNLINWTFERLIVQQTLAALTPRQKQMAEYWGNGMLTEKIRRIIFRLADKYNIGATKLAFVLGYFYAAVNDAFVMSMYFKYLYDTARPIQYGSNVAAVIDTPQSPSYPSGHAAIAGCSQMVLSHFFPSESASIQRKMEECAQSRVYAGVHFKADIEAGLKLGRQIGKIVMYYMKG</sequence>
<dbReference type="PANTHER" id="PTHR34599">
    <property type="entry name" value="PEROXIDASE-RELATED"/>
    <property type="match status" value="1"/>
</dbReference>
<dbReference type="GO" id="GO:0003993">
    <property type="term" value="F:acid phosphatase activity"/>
    <property type="evidence" value="ECO:0007669"/>
    <property type="project" value="InterPro"/>
</dbReference>
<dbReference type="AlphaFoldDB" id="A0A5J5I4Y1"/>
<organism evidence="2 3">
    <name type="scientific">Niallia endozanthoxylica</name>
    <dbReference type="NCBI Taxonomy" id="2036016"/>
    <lineage>
        <taxon>Bacteria</taxon>
        <taxon>Bacillati</taxon>
        <taxon>Bacillota</taxon>
        <taxon>Bacilli</taxon>
        <taxon>Bacillales</taxon>
        <taxon>Bacillaceae</taxon>
        <taxon>Niallia</taxon>
    </lineage>
</organism>
<dbReference type="InterPro" id="IPR052559">
    <property type="entry name" value="V-haloperoxidase"/>
</dbReference>
<gene>
    <name evidence="2" type="ORF">F4V44_04410</name>
</gene>
<dbReference type="InterPro" id="IPR001011">
    <property type="entry name" value="Acid_Pase_classA_bac"/>
</dbReference>
<evidence type="ECO:0000259" key="1">
    <source>
        <dbReference type="SMART" id="SM00014"/>
    </source>
</evidence>
<dbReference type="GO" id="GO:0030288">
    <property type="term" value="C:outer membrane-bounded periplasmic space"/>
    <property type="evidence" value="ECO:0007669"/>
    <property type="project" value="InterPro"/>
</dbReference>
<dbReference type="PRINTS" id="PR00483">
    <property type="entry name" value="BACPHPHTASE"/>
</dbReference>
<dbReference type="InterPro" id="IPR000326">
    <property type="entry name" value="PAP2/HPO"/>
</dbReference>
<dbReference type="Proteomes" id="UP000326671">
    <property type="component" value="Unassembled WGS sequence"/>
</dbReference>
<reference evidence="2 3" key="1">
    <citation type="submission" date="2019-09" db="EMBL/GenBank/DDBJ databases">
        <title>Whole genome sequences of isolates from the Mars Exploration Rovers.</title>
        <authorList>
            <person name="Seuylemezian A."/>
            <person name="Vaishampayan P."/>
        </authorList>
    </citation>
    <scope>NUCLEOTIDE SEQUENCE [LARGE SCALE GENOMIC DNA]</scope>
    <source>
        <strain evidence="2 3">MER_TA_151</strain>
    </source>
</reference>
<keyword evidence="2" id="KW-0560">Oxidoreductase</keyword>
<dbReference type="SUPFAM" id="SSF48317">
    <property type="entry name" value="Acid phosphatase/Vanadium-dependent haloperoxidase"/>
    <property type="match status" value="1"/>
</dbReference>
<keyword evidence="3" id="KW-1185">Reference proteome</keyword>
<evidence type="ECO:0000313" key="3">
    <source>
        <dbReference type="Proteomes" id="UP000326671"/>
    </source>
</evidence>
<evidence type="ECO:0000313" key="2">
    <source>
        <dbReference type="EMBL" id="KAA9028644.1"/>
    </source>
</evidence>
<feature type="domain" description="Phosphatidic acid phosphatase type 2/haloperoxidase" evidence="1">
    <location>
        <begin position="86"/>
        <end position="196"/>
    </location>
</feature>
<accession>A0A5J5I4Y1</accession>
<dbReference type="SMART" id="SM00014">
    <property type="entry name" value="acidPPc"/>
    <property type="match status" value="1"/>
</dbReference>
<dbReference type="CDD" id="cd03398">
    <property type="entry name" value="PAP2_haloperoxidase"/>
    <property type="match status" value="1"/>
</dbReference>